<sequence length="154" mass="16902">MTPTDNISSSHGEDDNISRLTNLGHPTQTMEKIFYTVSPIIWFTTALVGLLGLIGNVLNLIVYIKLGFFETIHICCAAMAISDIGCILTAMWLGMTCFSPIVQSLLAQYRVQTDLCLFAGFTGGWWHGAFSRTTALLTAWISIERFCASSVPSE</sequence>
<evidence type="ECO:0008006" key="5">
    <source>
        <dbReference type="Google" id="ProtNLM"/>
    </source>
</evidence>
<keyword evidence="4" id="KW-1185">Reference proteome</keyword>
<reference evidence="3" key="1">
    <citation type="journal article" date="2023" name="G3 (Bethesda)">
        <title>A reference genome for the long-term kleptoplast-retaining sea slug Elysia crispata morphotype clarki.</title>
        <authorList>
            <person name="Eastman K.E."/>
            <person name="Pendleton A.L."/>
            <person name="Shaikh M.A."/>
            <person name="Suttiyut T."/>
            <person name="Ogas R."/>
            <person name="Tomko P."/>
            <person name="Gavelis G."/>
            <person name="Widhalm J.R."/>
            <person name="Wisecaver J.H."/>
        </authorList>
    </citation>
    <scope>NUCLEOTIDE SEQUENCE</scope>
    <source>
        <strain evidence="3">ECLA1</strain>
    </source>
</reference>
<evidence type="ECO:0000256" key="1">
    <source>
        <dbReference type="SAM" id="MobiDB-lite"/>
    </source>
</evidence>
<feature type="compositionally biased region" description="Polar residues" evidence="1">
    <location>
        <begin position="1"/>
        <end position="10"/>
    </location>
</feature>
<feature type="transmembrane region" description="Helical" evidence="2">
    <location>
        <begin position="74"/>
        <end position="95"/>
    </location>
</feature>
<comment type="caution">
    <text evidence="3">The sequence shown here is derived from an EMBL/GenBank/DDBJ whole genome shotgun (WGS) entry which is preliminary data.</text>
</comment>
<dbReference type="Proteomes" id="UP001283361">
    <property type="component" value="Unassembled WGS sequence"/>
</dbReference>
<protein>
    <recommendedName>
        <fullName evidence="5">G-protein coupled receptors family 1 profile domain-containing protein</fullName>
    </recommendedName>
</protein>
<gene>
    <name evidence="3" type="ORF">RRG08_020359</name>
</gene>
<evidence type="ECO:0000256" key="2">
    <source>
        <dbReference type="SAM" id="Phobius"/>
    </source>
</evidence>
<accession>A0AAE0Z8U9</accession>
<organism evidence="3 4">
    <name type="scientific">Elysia crispata</name>
    <name type="common">lettuce slug</name>
    <dbReference type="NCBI Taxonomy" id="231223"/>
    <lineage>
        <taxon>Eukaryota</taxon>
        <taxon>Metazoa</taxon>
        <taxon>Spiralia</taxon>
        <taxon>Lophotrochozoa</taxon>
        <taxon>Mollusca</taxon>
        <taxon>Gastropoda</taxon>
        <taxon>Heterobranchia</taxon>
        <taxon>Euthyneura</taxon>
        <taxon>Panpulmonata</taxon>
        <taxon>Sacoglossa</taxon>
        <taxon>Placobranchoidea</taxon>
        <taxon>Plakobranchidae</taxon>
        <taxon>Elysia</taxon>
    </lineage>
</organism>
<name>A0AAE0Z8U9_9GAST</name>
<feature type="transmembrane region" description="Helical" evidence="2">
    <location>
        <begin position="40"/>
        <end position="62"/>
    </location>
</feature>
<dbReference type="Gene3D" id="1.20.1070.10">
    <property type="entry name" value="Rhodopsin 7-helix transmembrane proteins"/>
    <property type="match status" value="1"/>
</dbReference>
<dbReference type="EMBL" id="JAWDGP010004438">
    <property type="protein sequence ID" value="KAK3764451.1"/>
    <property type="molecule type" value="Genomic_DNA"/>
</dbReference>
<dbReference type="SUPFAM" id="SSF81321">
    <property type="entry name" value="Family A G protein-coupled receptor-like"/>
    <property type="match status" value="1"/>
</dbReference>
<keyword evidence="2" id="KW-0472">Membrane</keyword>
<evidence type="ECO:0000313" key="3">
    <source>
        <dbReference type="EMBL" id="KAK3764451.1"/>
    </source>
</evidence>
<evidence type="ECO:0000313" key="4">
    <source>
        <dbReference type="Proteomes" id="UP001283361"/>
    </source>
</evidence>
<keyword evidence="2" id="KW-0812">Transmembrane</keyword>
<proteinExistence type="predicted"/>
<keyword evidence="2" id="KW-1133">Transmembrane helix</keyword>
<dbReference type="AlphaFoldDB" id="A0AAE0Z8U9"/>
<feature type="region of interest" description="Disordered" evidence="1">
    <location>
        <begin position="1"/>
        <end position="22"/>
    </location>
</feature>